<evidence type="ECO:0000313" key="2">
    <source>
        <dbReference type="Proteomes" id="UP000280417"/>
    </source>
</evidence>
<protein>
    <recommendedName>
        <fullName evidence="3">Type IV pilus assembly protein PilM</fullName>
    </recommendedName>
</protein>
<sequence>MAQTTVGLKVGSTSLKFVELAHEKKKWRLKKLGIENLPFSEKEGGYLNDARFLTQKMKEIIKKYKLNPKKIVTGVGGESVAVRVIKVPYMRESELREAIRWEAEEHLPYPMKEITLDYQVLEKSLPGLREGEMSVLLVGVKNQTIDEYLQIFQQAGFCPNIVDVNSLALYNVSENIKMNTKEGVALLNIGHYITNLIILSEDRPFLVRDIKFGGHNITLYLVRILRVNYGQAESLKRARSLSKMSEQLGGKIKVEEIEQIIRESLSDLVQDVVRSFEYFTSTKEGTAVQKVIMSGGVCLLEKVDTILSQELEVPVEKMDPFVNIEYQKPKFKELLPSFSPLFAVPVGLALRKITRYD</sequence>
<dbReference type="AlphaFoldDB" id="A0A662DDD6"/>
<dbReference type="Gene3D" id="3.30.1490.300">
    <property type="match status" value="1"/>
</dbReference>
<dbReference type="NCBIfam" id="TIGR01175">
    <property type="entry name" value="pilM"/>
    <property type="match status" value="1"/>
</dbReference>
<evidence type="ECO:0008006" key="3">
    <source>
        <dbReference type="Google" id="ProtNLM"/>
    </source>
</evidence>
<dbReference type="Gene3D" id="3.30.420.40">
    <property type="match status" value="2"/>
</dbReference>
<dbReference type="InterPro" id="IPR050696">
    <property type="entry name" value="FtsA/MreB"/>
</dbReference>
<dbReference type="PANTHER" id="PTHR32432">
    <property type="entry name" value="CELL DIVISION PROTEIN FTSA-RELATED"/>
    <property type="match status" value="1"/>
</dbReference>
<dbReference type="SUPFAM" id="SSF53067">
    <property type="entry name" value="Actin-like ATPase domain"/>
    <property type="match status" value="2"/>
</dbReference>
<dbReference type="PIRSF" id="PIRSF019169">
    <property type="entry name" value="PilM"/>
    <property type="match status" value="1"/>
</dbReference>
<dbReference type="Pfam" id="PF11104">
    <property type="entry name" value="PilM_2"/>
    <property type="match status" value="1"/>
</dbReference>
<proteinExistence type="predicted"/>
<evidence type="ECO:0000313" key="1">
    <source>
        <dbReference type="EMBL" id="RLE12323.1"/>
    </source>
</evidence>
<accession>A0A662DDD6</accession>
<name>A0A662DDD6_UNCAE</name>
<dbReference type="CDD" id="cd24049">
    <property type="entry name" value="ASKHA_NBD_PilM"/>
    <property type="match status" value="1"/>
</dbReference>
<dbReference type="EMBL" id="QMQA01000173">
    <property type="protein sequence ID" value="RLE12323.1"/>
    <property type="molecule type" value="Genomic_DNA"/>
</dbReference>
<dbReference type="InterPro" id="IPR043129">
    <property type="entry name" value="ATPase_NBD"/>
</dbReference>
<comment type="caution">
    <text evidence="1">The sequence shown here is derived from an EMBL/GenBank/DDBJ whole genome shotgun (WGS) entry which is preliminary data.</text>
</comment>
<dbReference type="PANTHER" id="PTHR32432:SF3">
    <property type="entry name" value="ETHANOLAMINE UTILIZATION PROTEIN EUTJ"/>
    <property type="match status" value="1"/>
</dbReference>
<organism evidence="1 2">
    <name type="scientific">Aerophobetes bacterium</name>
    <dbReference type="NCBI Taxonomy" id="2030807"/>
    <lineage>
        <taxon>Bacteria</taxon>
        <taxon>Candidatus Aerophobota</taxon>
    </lineage>
</organism>
<gene>
    <name evidence="1" type="ORF">DRJ04_06405</name>
</gene>
<dbReference type="Proteomes" id="UP000280417">
    <property type="component" value="Unassembled WGS sequence"/>
</dbReference>
<reference evidence="1 2" key="1">
    <citation type="submission" date="2018-06" db="EMBL/GenBank/DDBJ databases">
        <title>Extensive metabolic versatility and redundancy in microbially diverse, dynamic hydrothermal sediments.</title>
        <authorList>
            <person name="Dombrowski N."/>
            <person name="Teske A."/>
            <person name="Baker B.J."/>
        </authorList>
    </citation>
    <scope>NUCLEOTIDE SEQUENCE [LARGE SCALE GENOMIC DNA]</scope>
    <source>
        <strain evidence="1">B3_G15</strain>
    </source>
</reference>
<dbReference type="InterPro" id="IPR005883">
    <property type="entry name" value="PilM"/>
</dbReference>